<comment type="subcellular location">
    <subcellularLocation>
        <location evidence="1">Cell membrane</location>
        <topology evidence="1">Single-pass type II membrane protein</topology>
    </subcellularLocation>
</comment>
<protein>
    <submittedName>
        <fullName evidence="13">C-type lectin domain family 12 member A isoform X1</fullName>
    </submittedName>
</protein>
<gene>
    <name evidence="13" type="primary">Clec12a</name>
</gene>
<evidence type="ECO:0000256" key="10">
    <source>
        <dbReference type="SAM" id="Phobius"/>
    </source>
</evidence>
<dbReference type="RefSeq" id="XP_005369274.1">
    <property type="nucleotide sequence ID" value="XM_005369217.3"/>
</dbReference>
<keyword evidence="5 10" id="KW-1133">Transmembrane helix</keyword>
<keyword evidence="4" id="KW-0735">Signal-anchor</keyword>
<evidence type="ECO:0000256" key="1">
    <source>
        <dbReference type="ARBA" id="ARBA00004401"/>
    </source>
</evidence>
<evidence type="ECO:0000256" key="3">
    <source>
        <dbReference type="ARBA" id="ARBA00022692"/>
    </source>
</evidence>
<evidence type="ECO:0000256" key="5">
    <source>
        <dbReference type="ARBA" id="ARBA00022989"/>
    </source>
</evidence>
<evidence type="ECO:0000256" key="6">
    <source>
        <dbReference type="ARBA" id="ARBA00023136"/>
    </source>
</evidence>
<name>A0ABM0LMT8_MICOH</name>
<evidence type="ECO:0000256" key="7">
    <source>
        <dbReference type="ARBA" id="ARBA00023157"/>
    </source>
</evidence>
<dbReference type="PROSITE" id="PS50041">
    <property type="entry name" value="C_TYPE_LECTIN_2"/>
    <property type="match status" value="1"/>
</dbReference>
<feature type="transmembrane region" description="Helical" evidence="10">
    <location>
        <begin position="42"/>
        <end position="64"/>
    </location>
</feature>
<dbReference type="PANTHER" id="PTHR47647:SF2">
    <property type="entry name" value="C-TYPE LECTIN DOMAIN FAMILY 12 MEMBER A"/>
    <property type="match status" value="1"/>
</dbReference>
<evidence type="ECO:0000313" key="12">
    <source>
        <dbReference type="Proteomes" id="UP000694915"/>
    </source>
</evidence>
<evidence type="ECO:0000313" key="13">
    <source>
        <dbReference type="RefSeq" id="XP_005369274.1"/>
    </source>
</evidence>
<dbReference type="SMART" id="SM00034">
    <property type="entry name" value="CLECT"/>
    <property type="match status" value="1"/>
</dbReference>
<dbReference type="InterPro" id="IPR042916">
    <property type="entry name" value="CLEC12A/B"/>
</dbReference>
<feature type="domain" description="C-type lectin" evidence="11">
    <location>
        <begin position="140"/>
        <end position="248"/>
    </location>
</feature>
<evidence type="ECO:0000256" key="8">
    <source>
        <dbReference type="ARBA" id="ARBA00023170"/>
    </source>
</evidence>
<dbReference type="InterPro" id="IPR016186">
    <property type="entry name" value="C-type_lectin-like/link_sf"/>
</dbReference>
<keyword evidence="9" id="KW-0325">Glycoprotein</keyword>
<dbReference type="Gene3D" id="3.10.100.10">
    <property type="entry name" value="Mannose-Binding Protein A, subunit A"/>
    <property type="match status" value="1"/>
</dbReference>
<evidence type="ECO:0000259" key="11">
    <source>
        <dbReference type="PROSITE" id="PS50041"/>
    </source>
</evidence>
<keyword evidence="8" id="KW-0675">Receptor</keyword>
<dbReference type="PANTHER" id="PTHR47647">
    <property type="entry name" value="C-TYPE LECTIN DOMAIN FAMILY 12 MEMBER B"/>
    <property type="match status" value="1"/>
</dbReference>
<dbReference type="GeneID" id="101990108"/>
<dbReference type="InterPro" id="IPR016187">
    <property type="entry name" value="CTDL_fold"/>
</dbReference>
<keyword evidence="7" id="KW-1015">Disulfide bond</keyword>
<dbReference type="InterPro" id="IPR001304">
    <property type="entry name" value="C-type_lectin-like"/>
</dbReference>
<keyword evidence="3 10" id="KW-0812">Transmembrane</keyword>
<sequence>MSEEIVYANLKFQDSDKKENLQTSDKCGGKVPSAPSYSQHKAVLILTVLCLLLLIGLGVLGGLFRTTLGTEMIKSNQLQNIREELQRNVSLQLMHNMNSSKRIRKLSAMLQKTATQLCRELCKNKPEHKCKPCPKGSQWFEDSCYSKLGMSETWQVSEMLCSSRNGSLLKIKNRNVLEFIKSKKLKGYWLGLMPRTKKPPYEELNENMFLSAGFEGSTYDLSNMYCGYINGGYVYYSSCTSENYVMCVETARTVQVESVLDDLPEGRN</sequence>
<dbReference type="Proteomes" id="UP000694915">
    <property type="component" value="Unplaced"/>
</dbReference>
<dbReference type="SUPFAM" id="SSF56436">
    <property type="entry name" value="C-type lectin-like"/>
    <property type="match status" value="1"/>
</dbReference>
<evidence type="ECO:0000256" key="4">
    <source>
        <dbReference type="ARBA" id="ARBA00022968"/>
    </source>
</evidence>
<keyword evidence="12" id="KW-1185">Reference proteome</keyword>
<organism evidence="12 13">
    <name type="scientific">Microtus ochrogaster</name>
    <name type="common">Prairie vole</name>
    <dbReference type="NCBI Taxonomy" id="79684"/>
    <lineage>
        <taxon>Eukaryota</taxon>
        <taxon>Metazoa</taxon>
        <taxon>Chordata</taxon>
        <taxon>Craniata</taxon>
        <taxon>Vertebrata</taxon>
        <taxon>Euteleostomi</taxon>
        <taxon>Mammalia</taxon>
        <taxon>Eutheria</taxon>
        <taxon>Euarchontoglires</taxon>
        <taxon>Glires</taxon>
        <taxon>Rodentia</taxon>
        <taxon>Myomorpha</taxon>
        <taxon>Muroidea</taxon>
        <taxon>Cricetidae</taxon>
        <taxon>Arvicolinae</taxon>
        <taxon>Microtus</taxon>
    </lineage>
</organism>
<proteinExistence type="predicted"/>
<evidence type="ECO:0000256" key="9">
    <source>
        <dbReference type="ARBA" id="ARBA00023180"/>
    </source>
</evidence>
<keyword evidence="2" id="KW-1003">Cell membrane</keyword>
<accession>A0ABM0LMT8</accession>
<evidence type="ECO:0000256" key="2">
    <source>
        <dbReference type="ARBA" id="ARBA00022475"/>
    </source>
</evidence>
<dbReference type="Pfam" id="PF00059">
    <property type="entry name" value="Lectin_C"/>
    <property type="match status" value="1"/>
</dbReference>
<reference evidence="13" key="1">
    <citation type="submission" date="2025-08" db="UniProtKB">
        <authorList>
            <consortium name="RefSeq"/>
        </authorList>
    </citation>
    <scope>IDENTIFICATION</scope>
</reference>
<keyword evidence="6 10" id="KW-0472">Membrane</keyword>